<evidence type="ECO:0000256" key="1">
    <source>
        <dbReference type="SAM" id="Phobius"/>
    </source>
</evidence>
<name>A0A6C0LQN9_9ZZZZ</name>
<evidence type="ECO:0000313" key="3">
    <source>
        <dbReference type="EMBL" id="QHU32315.1"/>
    </source>
</evidence>
<organism evidence="3">
    <name type="scientific">viral metagenome</name>
    <dbReference type="NCBI Taxonomy" id="1070528"/>
    <lineage>
        <taxon>unclassified sequences</taxon>
        <taxon>metagenomes</taxon>
        <taxon>organismal metagenomes</taxon>
    </lineage>
</organism>
<dbReference type="InterPro" id="IPR013083">
    <property type="entry name" value="Znf_RING/FYVE/PHD"/>
</dbReference>
<feature type="domain" description="RING-type" evidence="2">
    <location>
        <begin position="21"/>
        <end position="70"/>
    </location>
</feature>
<dbReference type="AlphaFoldDB" id="A0A6C0LQN9"/>
<dbReference type="EMBL" id="MN740538">
    <property type="protein sequence ID" value="QHU32315.1"/>
    <property type="molecule type" value="Genomic_DNA"/>
</dbReference>
<dbReference type="PROSITE" id="PS50089">
    <property type="entry name" value="ZF_RING_2"/>
    <property type="match status" value="1"/>
</dbReference>
<accession>A0A6C0LQN9</accession>
<feature type="transmembrane region" description="Helical" evidence="1">
    <location>
        <begin position="97"/>
        <end position="118"/>
    </location>
</feature>
<dbReference type="InterPro" id="IPR001841">
    <property type="entry name" value="Znf_RING"/>
</dbReference>
<dbReference type="Gene3D" id="3.30.40.10">
    <property type="entry name" value="Zinc/RING finger domain, C3HC4 (zinc finger)"/>
    <property type="match status" value="1"/>
</dbReference>
<dbReference type="SUPFAM" id="SSF57850">
    <property type="entry name" value="RING/U-box"/>
    <property type="match status" value="1"/>
</dbReference>
<keyword evidence="1" id="KW-1133">Transmembrane helix</keyword>
<evidence type="ECO:0000259" key="2">
    <source>
        <dbReference type="PROSITE" id="PS50089"/>
    </source>
</evidence>
<keyword evidence="1" id="KW-0472">Membrane</keyword>
<reference evidence="3" key="1">
    <citation type="journal article" date="2020" name="Nature">
        <title>Giant virus diversity and host interactions through global metagenomics.</title>
        <authorList>
            <person name="Schulz F."/>
            <person name="Roux S."/>
            <person name="Paez-Espino D."/>
            <person name="Jungbluth S."/>
            <person name="Walsh D.A."/>
            <person name="Denef V.J."/>
            <person name="McMahon K.D."/>
            <person name="Konstantinidis K.T."/>
            <person name="Eloe-Fadrosh E.A."/>
            <person name="Kyrpides N.C."/>
            <person name="Woyke T."/>
        </authorList>
    </citation>
    <scope>NUCLEOTIDE SEQUENCE</scope>
    <source>
        <strain evidence="3">GVMAG-M-3300027963-9</strain>
    </source>
</reference>
<sequence>MKASSSSNSLTTLTIDIDPECIVCLESGLNAQGESVMNPLTLHLCGCRFTVHPKCWTEWVRARNLCPICRRPIMVIRVPQTTEVVEVEEDNFIQKRIFIVFTLFIIIAIVLVIVFIVAK</sequence>
<proteinExistence type="predicted"/>
<protein>
    <recommendedName>
        <fullName evidence="2">RING-type domain-containing protein</fullName>
    </recommendedName>
</protein>
<keyword evidence="1" id="KW-0812">Transmembrane</keyword>